<name>A0ABT0TWG6_9GAMM</name>
<evidence type="ECO:0000313" key="4">
    <source>
        <dbReference type="EMBL" id="MCM0158274.1"/>
    </source>
</evidence>
<keyword evidence="2" id="KW-0288">FMN</keyword>
<dbReference type="PROSITE" id="PS50902">
    <property type="entry name" value="FLAVODOXIN_LIKE"/>
    <property type="match status" value="1"/>
</dbReference>
<evidence type="ECO:0000256" key="2">
    <source>
        <dbReference type="ARBA" id="ARBA00022643"/>
    </source>
</evidence>
<keyword evidence="6" id="KW-1185">Reference proteome</keyword>
<protein>
    <submittedName>
        <fullName evidence="4">Flavodoxin domain-containing protein</fullName>
    </submittedName>
</protein>
<dbReference type="InterPro" id="IPR029039">
    <property type="entry name" value="Flavoprotein-like_sf"/>
</dbReference>
<dbReference type="InterPro" id="IPR008254">
    <property type="entry name" value="Flavodoxin/NO_synth"/>
</dbReference>
<gene>
    <name evidence="4" type="ORF">L7J86_00495</name>
    <name evidence="5" type="ORF">L7J86_00975</name>
</gene>
<evidence type="ECO:0000313" key="6">
    <source>
        <dbReference type="Proteomes" id="UP001203831"/>
    </source>
</evidence>
<dbReference type="Gene3D" id="3.40.50.360">
    <property type="match status" value="1"/>
</dbReference>
<organism evidence="4 6">
    <name type="scientific">endosymbiont of Metamasius hemipterus</name>
    <dbReference type="NCBI Taxonomy" id="204627"/>
    <lineage>
        <taxon>Bacteria</taxon>
        <taxon>Pseudomonadati</taxon>
        <taxon>Pseudomonadota</taxon>
        <taxon>Gammaproteobacteria</taxon>
        <taxon>Candidatus Nardonella</taxon>
    </lineage>
</organism>
<keyword evidence="1" id="KW-0285">Flavoprotein</keyword>
<proteinExistence type="predicted"/>
<dbReference type="RefSeq" id="WP_250672641.1">
    <property type="nucleotide sequence ID" value="NZ_JAKMAI010000006.1"/>
</dbReference>
<dbReference type="Proteomes" id="UP001203831">
    <property type="component" value="Unassembled WGS sequence"/>
</dbReference>
<evidence type="ECO:0000313" key="5">
    <source>
        <dbReference type="EMBL" id="MCM0158352.1"/>
    </source>
</evidence>
<dbReference type="EMBL" id="JAKMAI010000006">
    <property type="protein sequence ID" value="MCM0158274.1"/>
    <property type="molecule type" value="Genomic_DNA"/>
</dbReference>
<feature type="domain" description="Flavodoxin-like" evidence="3">
    <location>
        <begin position="3"/>
        <end position="54"/>
    </location>
</feature>
<dbReference type="SUPFAM" id="SSF52218">
    <property type="entry name" value="Flavoproteins"/>
    <property type="match status" value="1"/>
</dbReference>
<evidence type="ECO:0000259" key="3">
    <source>
        <dbReference type="PROSITE" id="PS50902"/>
    </source>
</evidence>
<accession>A0ABT0TWG6</accession>
<comment type="caution">
    <text evidence="4">The sequence shown here is derived from an EMBL/GenBank/DDBJ whole genome shotgun (WGS) entry which is preliminary data.</text>
</comment>
<sequence>MKIGIFFGTNTGNTENISYLIQKKIGNNSYVYDISNTNIKIIEKFDILLLGTST</sequence>
<dbReference type="Pfam" id="PF00258">
    <property type="entry name" value="Flavodoxin_1"/>
    <property type="match status" value="1"/>
</dbReference>
<dbReference type="EMBL" id="JAKMAI010000007">
    <property type="protein sequence ID" value="MCM0158352.1"/>
    <property type="molecule type" value="Genomic_DNA"/>
</dbReference>
<reference evidence="4 6" key="1">
    <citation type="submission" date="2022-01" db="EMBL/GenBank/DDBJ databases">
        <title>Genome assemble of Metamasius hemipterus Nardonella endosymbiont.</title>
        <authorList>
            <person name="Palmieri L."/>
            <person name="Pavarini R."/>
            <person name="Sharma P."/>
        </authorList>
    </citation>
    <scope>NUCLEOTIDE SEQUENCE [LARGE SCALE GENOMIC DNA]</scope>
    <source>
        <strain evidence="4 6">NARMHE1</strain>
    </source>
</reference>
<evidence type="ECO:0000256" key="1">
    <source>
        <dbReference type="ARBA" id="ARBA00022630"/>
    </source>
</evidence>